<keyword evidence="2" id="KW-1185">Reference proteome</keyword>
<dbReference type="Gramene" id="TuG1812G0600004207.01.T01">
    <property type="protein sequence ID" value="TuG1812G0600004207.01.T01"/>
    <property type="gene ID" value="TuG1812G0600004207.01"/>
</dbReference>
<reference evidence="2" key="1">
    <citation type="journal article" date="2013" name="Nature">
        <title>Draft genome of the wheat A-genome progenitor Triticum urartu.</title>
        <authorList>
            <person name="Ling H.Q."/>
            <person name="Zhao S."/>
            <person name="Liu D."/>
            <person name="Wang J."/>
            <person name="Sun H."/>
            <person name="Zhang C."/>
            <person name="Fan H."/>
            <person name="Li D."/>
            <person name="Dong L."/>
            <person name="Tao Y."/>
            <person name="Gao C."/>
            <person name="Wu H."/>
            <person name="Li Y."/>
            <person name="Cui Y."/>
            <person name="Guo X."/>
            <person name="Zheng S."/>
            <person name="Wang B."/>
            <person name="Yu K."/>
            <person name="Liang Q."/>
            <person name="Yang W."/>
            <person name="Lou X."/>
            <person name="Chen J."/>
            <person name="Feng M."/>
            <person name="Jian J."/>
            <person name="Zhang X."/>
            <person name="Luo G."/>
            <person name="Jiang Y."/>
            <person name="Liu J."/>
            <person name="Wang Z."/>
            <person name="Sha Y."/>
            <person name="Zhang B."/>
            <person name="Wu H."/>
            <person name="Tang D."/>
            <person name="Shen Q."/>
            <person name="Xue P."/>
            <person name="Zou S."/>
            <person name="Wang X."/>
            <person name="Liu X."/>
            <person name="Wang F."/>
            <person name="Yang Y."/>
            <person name="An X."/>
            <person name="Dong Z."/>
            <person name="Zhang K."/>
            <person name="Zhang X."/>
            <person name="Luo M.C."/>
            <person name="Dvorak J."/>
            <person name="Tong Y."/>
            <person name="Wang J."/>
            <person name="Yang H."/>
            <person name="Li Z."/>
            <person name="Wang D."/>
            <person name="Zhang A."/>
            <person name="Wang J."/>
        </authorList>
    </citation>
    <scope>NUCLEOTIDE SEQUENCE</scope>
    <source>
        <strain evidence="2">cv. G1812</strain>
    </source>
</reference>
<evidence type="ECO:0000313" key="1">
    <source>
        <dbReference type="EnsemblPlants" id="TuG1812G0600004207.01.T01"/>
    </source>
</evidence>
<reference evidence="1" key="3">
    <citation type="submission" date="2022-06" db="UniProtKB">
        <authorList>
            <consortium name="EnsemblPlants"/>
        </authorList>
    </citation>
    <scope>IDENTIFICATION</scope>
</reference>
<sequence>YLVAGEEVVLGLLDDGPDEVEPVRHPPGLGDLLRGPLARAPVERPPLIDHPVHGPHRLLDRRRRVGPVAVHDVDVLHVEPLERGLEALDDVLAGEALVVGALAAPEELGGDDDVGAAPAQVPDRLPHDLLRAAVGVDLGVVEEVDPRVPAGLEEGLGLLDVQLVAEGHPGPVGELAHPQARPAQVVVLHLGWLARRRRCAARRRGGNRSGVWQVGPRREPQF</sequence>
<accession>A0A8R7QX84</accession>
<dbReference type="EnsemblPlants" id="TuG1812G0600004207.01.T01">
    <property type="protein sequence ID" value="TuG1812G0600004207.01.T01"/>
    <property type="gene ID" value="TuG1812G0600004207.01"/>
</dbReference>
<reference evidence="1" key="2">
    <citation type="submission" date="2018-03" db="EMBL/GenBank/DDBJ databases">
        <title>The Triticum urartu genome reveals the dynamic nature of wheat genome evolution.</title>
        <authorList>
            <person name="Ling H."/>
            <person name="Ma B."/>
            <person name="Shi X."/>
            <person name="Liu H."/>
            <person name="Dong L."/>
            <person name="Sun H."/>
            <person name="Cao Y."/>
            <person name="Gao Q."/>
            <person name="Zheng S."/>
            <person name="Li Y."/>
            <person name="Yu Y."/>
            <person name="Du H."/>
            <person name="Qi M."/>
            <person name="Li Y."/>
            <person name="Yu H."/>
            <person name="Cui Y."/>
            <person name="Wang N."/>
            <person name="Chen C."/>
            <person name="Wu H."/>
            <person name="Zhao Y."/>
            <person name="Zhang J."/>
            <person name="Li Y."/>
            <person name="Zhou W."/>
            <person name="Zhang B."/>
            <person name="Hu W."/>
            <person name="Eijk M."/>
            <person name="Tang J."/>
            <person name="Witsenboer H."/>
            <person name="Zhao S."/>
            <person name="Li Z."/>
            <person name="Zhang A."/>
            <person name="Wang D."/>
            <person name="Liang C."/>
        </authorList>
    </citation>
    <scope>NUCLEOTIDE SEQUENCE [LARGE SCALE GENOMIC DNA]</scope>
    <source>
        <strain evidence="1">cv. G1812</strain>
    </source>
</reference>
<dbReference type="AlphaFoldDB" id="A0A8R7QX84"/>
<name>A0A8R7QX84_TRIUA</name>
<organism evidence="1 2">
    <name type="scientific">Triticum urartu</name>
    <name type="common">Red wild einkorn</name>
    <name type="synonym">Crithodium urartu</name>
    <dbReference type="NCBI Taxonomy" id="4572"/>
    <lineage>
        <taxon>Eukaryota</taxon>
        <taxon>Viridiplantae</taxon>
        <taxon>Streptophyta</taxon>
        <taxon>Embryophyta</taxon>
        <taxon>Tracheophyta</taxon>
        <taxon>Spermatophyta</taxon>
        <taxon>Magnoliopsida</taxon>
        <taxon>Liliopsida</taxon>
        <taxon>Poales</taxon>
        <taxon>Poaceae</taxon>
        <taxon>BOP clade</taxon>
        <taxon>Pooideae</taxon>
        <taxon>Triticodae</taxon>
        <taxon>Triticeae</taxon>
        <taxon>Triticinae</taxon>
        <taxon>Triticum</taxon>
    </lineage>
</organism>
<protein>
    <submittedName>
        <fullName evidence="1">Uncharacterized protein</fullName>
    </submittedName>
</protein>
<dbReference type="Proteomes" id="UP000015106">
    <property type="component" value="Chromosome 6"/>
</dbReference>
<evidence type="ECO:0000313" key="2">
    <source>
        <dbReference type="Proteomes" id="UP000015106"/>
    </source>
</evidence>
<proteinExistence type="predicted"/>